<comment type="caution">
    <text evidence="1">The sequence shown here is derived from an EMBL/GenBank/DDBJ whole genome shotgun (WGS) entry which is preliminary data.</text>
</comment>
<evidence type="ECO:0000313" key="2">
    <source>
        <dbReference type="Proteomes" id="UP000694240"/>
    </source>
</evidence>
<keyword evidence="2" id="KW-1185">Reference proteome</keyword>
<name>A0A8T2GRF5_9BRAS</name>
<protein>
    <submittedName>
        <fullName evidence="1">Uncharacterized protein</fullName>
    </submittedName>
</protein>
<dbReference type="AlphaFoldDB" id="A0A8T2GRF5"/>
<organism evidence="1 2">
    <name type="scientific">Arabidopsis thaliana x Arabidopsis arenosa</name>
    <dbReference type="NCBI Taxonomy" id="1240361"/>
    <lineage>
        <taxon>Eukaryota</taxon>
        <taxon>Viridiplantae</taxon>
        <taxon>Streptophyta</taxon>
        <taxon>Embryophyta</taxon>
        <taxon>Tracheophyta</taxon>
        <taxon>Spermatophyta</taxon>
        <taxon>Magnoliopsida</taxon>
        <taxon>eudicotyledons</taxon>
        <taxon>Gunneridae</taxon>
        <taxon>Pentapetalae</taxon>
        <taxon>rosids</taxon>
        <taxon>malvids</taxon>
        <taxon>Brassicales</taxon>
        <taxon>Brassicaceae</taxon>
        <taxon>Camelineae</taxon>
        <taxon>Arabidopsis</taxon>
    </lineage>
</organism>
<reference evidence="1 2" key="1">
    <citation type="submission" date="2020-12" db="EMBL/GenBank/DDBJ databases">
        <title>Concerted genomic and epigenomic changes stabilize Arabidopsis allopolyploids.</title>
        <authorList>
            <person name="Chen Z."/>
        </authorList>
    </citation>
    <scope>NUCLEOTIDE SEQUENCE [LARGE SCALE GENOMIC DNA]</scope>
    <source>
        <strain evidence="1">Allo738</strain>
        <tissue evidence="1">Leaf</tissue>
    </source>
</reference>
<dbReference type="EMBL" id="JAEFBK010000001">
    <property type="protein sequence ID" value="KAG7649674.1"/>
    <property type="molecule type" value="Genomic_DNA"/>
</dbReference>
<evidence type="ECO:0000313" key="1">
    <source>
        <dbReference type="EMBL" id="KAG7649674.1"/>
    </source>
</evidence>
<dbReference type="Proteomes" id="UP000694240">
    <property type="component" value="Chromosome 1"/>
</dbReference>
<gene>
    <name evidence="1" type="ORF">ISN45_At01g047080</name>
</gene>
<accession>A0A8T2GRF5</accession>
<sequence>MNFSSGLDAYLCGEDMSQEQDRSIHASSSISVNFIRPIGHVPLTSLLHVCKNPKRSLTPLITPNL</sequence>
<proteinExistence type="predicted"/>